<accession>A0AB35XZU0</accession>
<keyword evidence="2" id="KW-1185">Reference proteome</keyword>
<reference evidence="1 2" key="1">
    <citation type="submission" date="2024-03" db="EMBL/GenBank/DDBJ databases">
        <authorList>
            <person name="Plomp N."/>
            <person name="Harmsen H.J."/>
        </authorList>
    </citation>
    <scope>NUCLEOTIDE SEQUENCE [LARGE SCALE GENOMIC DNA]</scope>
    <source>
        <strain evidence="1 2">HTF-76H</strain>
    </source>
</reference>
<protein>
    <submittedName>
        <fullName evidence="1">Uncharacterized protein</fullName>
    </submittedName>
</protein>
<proteinExistence type="predicted"/>
<dbReference type="RefSeq" id="WP_337679467.1">
    <property type="nucleotide sequence ID" value="NZ_JBBFKB010000019.1"/>
</dbReference>
<organism evidence="1 2">
    <name type="scientific">Faecalibacterium taiwanense</name>
    <dbReference type="NCBI Taxonomy" id="3030638"/>
    <lineage>
        <taxon>Bacteria</taxon>
        <taxon>Bacillati</taxon>
        <taxon>Bacillota</taxon>
        <taxon>Clostridia</taxon>
        <taxon>Eubacteriales</taxon>
        <taxon>Oscillospiraceae</taxon>
        <taxon>Faecalibacterium</taxon>
    </lineage>
</organism>
<comment type="caution">
    <text evidence="1">The sequence shown here is derived from an EMBL/GenBank/DDBJ whole genome shotgun (WGS) entry which is preliminary data.</text>
</comment>
<name>A0AB35XZU0_9FIRM</name>
<evidence type="ECO:0000313" key="1">
    <source>
        <dbReference type="EMBL" id="MEJ3691295.1"/>
    </source>
</evidence>
<dbReference type="Proteomes" id="UP001379600">
    <property type="component" value="Unassembled WGS sequence"/>
</dbReference>
<evidence type="ECO:0000313" key="2">
    <source>
        <dbReference type="Proteomes" id="UP001379600"/>
    </source>
</evidence>
<dbReference type="EMBL" id="JBBFKC010000007">
    <property type="protein sequence ID" value="MEJ3691295.1"/>
    <property type="molecule type" value="Genomic_DNA"/>
</dbReference>
<sequence>MKKDITSNRSKHWLEWNDYKQAKVKNYLLNLKERYNFSEFYFSDLLVIVNDGVKYLLNIDYSGAVLYVYNTASRHHTRYYKQNAWVDAFNDIASNLC</sequence>
<gene>
    <name evidence="1" type="ORF">WF787_08690</name>
</gene>
<dbReference type="AlphaFoldDB" id="A0AB35XZU0"/>